<protein>
    <submittedName>
        <fullName evidence="2">Uncharacterized protein</fullName>
    </submittedName>
</protein>
<reference evidence="2" key="1">
    <citation type="submission" date="2020-04" db="EMBL/GenBank/DDBJ databases">
        <authorList>
            <person name="Zhang T."/>
        </authorList>
    </citation>
    <scope>NUCLEOTIDE SEQUENCE</scope>
    <source>
        <strain evidence="2">HKST-UBA01</strain>
    </source>
</reference>
<dbReference type="EMBL" id="JAGQHR010000416">
    <property type="protein sequence ID" value="MCA9728558.1"/>
    <property type="molecule type" value="Genomic_DNA"/>
</dbReference>
<evidence type="ECO:0000256" key="1">
    <source>
        <dbReference type="SAM" id="MobiDB-lite"/>
    </source>
</evidence>
<dbReference type="AlphaFoldDB" id="A0A956M080"/>
<dbReference type="Gene3D" id="2.40.160.50">
    <property type="entry name" value="membrane protein fhac: a member of the omp85/tpsb transporter family"/>
    <property type="match status" value="1"/>
</dbReference>
<comment type="caution">
    <text evidence="2">The sequence shown here is derived from an EMBL/GenBank/DDBJ whole genome shotgun (WGS) entry which is preliminary data.</text>
</comment>
<name>A0A956M080_UNCEI</name>
<dbReference type="Proteomes" id="UP000697710">
    <property type="component" value="Unassembled WGS sequence"/>
</dbReference>
<feature type="non-terminal residue" evidence="2">
    <location>
        <position position="438"/>
    </location>
</feature>
<proteinExistence type="predicted"/>
<feature type="region of interest" description="Disordered" evidence="1">
    <location>
        <begin position="67"/>
        <end position="86"/>
    </location>
</feature>
<reference evidence="2" key="2">
    <citation type="journal article" date="2021" name="Microbiome">
        <title>Successional dynamics and alternative stable states in a saline activated sludge microbial community over 9 years.</title>
        <authorList>
            <person name="Wang Y."/>
            <person name="Ye J."/>
            <person name="Ju F."/>
            <person name="Liu L."/>
            <person name="Boyd J.A."/>
            <person name="Deng Y."/>
            <person name="Parks D.H."/>
            <person name="Jiang X."/>
            <person name="Yin X."/>
            <person name="Woodcroft B.J."/>
            <person name="Tyson G.W."/>
            <person name="Hugenholtz P."/>
            <person name="Polz M.F."/>
            <person name="Zhang T."/>
        </authorList>
    </citation>
    <scope>NUCLEOTIDE SEQUENCE</scope>
    <source>
        <strain evidence="2">HKST-UBA01</strain>
    </source>
</reference>
<organism evidence="2 3">
    <name type="scientific">Eiseniibacteriota bacterium</name>
    <dbReference type="NCBI Taxonomy" id="2212470"/>
    <lineage>
        <taxon>Bacteria</taxon>
        <taxon>Candidatus Eiseniibacteriota</taxon>
    </lineage>
</organism>
<evidence type="ECO:0000313" key="3">
    <source>
        <dbReference type="Proteomes" id="UP000697710"/>
    </source>
</evidence>
<accession>A0A956M080</accession>
<evidence type="ECO:0000313" key="2">
    <source>
        <dbReference type="EMBL" id="MCA9728558.1"/>
    </source>
</evidence>
<gene>
    <name evidence="2" type="ORF">KC729_12795</name>
</gene>
<sequence length="438" mass="47059">MFTDGPGEAPATMNRRGVFALRTVRAGVGKRMGFCGVGGLRAGGILAILLTGPLLLEGPLLAQSGRAGTEAAPATMSEPASRAATADSLRLRASADTLQAAGSAASLSDSLPNQAAADSAGTTFVDPFANDPFAESSEDGFVDPFADSFGTTAPDWDSVFAAYDRELPTHTYEPLVGVRYDKAEGLHLDGGLEYGPGSGDAIRIAVRGGYDFGRERPVGSARVRVGDLHRGRKWGQIEVHDGARVFGSHQPYGNTLFTAIGGYDAQSYLRERGFGARGHWLPVPTWALELGFTHREHAPLGPVADWHLFGRDRWMEINEAAERVRLNSVVLTVERRPRYSSDVVRPGLYLQASGELTGGNGLGGDREFSRAQASAKQLWQLHDDRDEAYLYADGGVVPGRPPRQEWFDLGGAGGLRAFEPRSLVGTSRFLARAQYAWQ</sequence>